<dbReference type="Gene3D" id="3.80.10.10">
    <property type="entry name" value="Ribonuclease Inhibitor"/>
    <property type="match status" value="1"/>
</dbReference>
<dbReference type="EMBL" id="JAFNEN010000257">
    <property type="protein sequence ID" value="KAG8187865.1"/>
    <property type="molecule type" value="Genomic_DNA"/>
</dbReference>
<feature type="region of interest" description="Disordered" evidence="1">
    <location>
        <begin position="82"/>
        <end position="151"/>
    </location>
</feature>
<comment type="caution">
    <text evidence="2">The sequence shown here is derived from an EMBL/GenBank/DDBJ whole genome shotgun (WGS) entry which is preliminary data.</text>
</comment>
<evidence type="ECO:0008006" key="4">
    <source>
        <dbReference type="Google" id="ProtNLM"/>
    </source>
</evidence>
<feature type="compositionally biased region" description="Polar residues" evidence="1">
    <location>
        <begin position="133"/>
        <end position="144"/>
    </location>
</feature>
<accession>A0AAV6UWL4</accession>
<organism evidence="2 3">
    <name type="scientific">Oedothorax gibbosus</name>
    <dbReference type="NCBI Taxonomy" id="931172"/>
    <lineage>
        <taxon>Eukaryota</taxon>
        <taxon>Metazoa</taxon>
        <taxon>Ecdysozoa</taxon>
        <taxon>Arthropoda</taxon>
        <taxon>Chelicerata</taxon>
        <taxon>Arachnida</taxon>
        <taxon>Araneae</taxon>
        <taxon>Araneomorphae</taxon>
        <taxon>Entelegynae</taxon>
        <taxon>Araneoidea</taxon>
        <taxon>Linyphiidae</taxon>
        <taxon>Erigoninae</taxon>
        <taxon>Oedothorax</taxon>
    </lineage>
</organism>
<name>A0AAV6UWL4_9ARAC</name>
<gene>
    <name evidence="2" type="ORF">JTE90_002411</name>
</gene>
<dbReference type="AlphaFoldDB" id="A0AAV6UWL4"/>
<sequence>MSSFKTIAYLCHSFTLNISFGNPIKCDCRLRWVKTYLHLNKSHQFSRELKELRCRNDGDNQTLHIVHQLKMDCNATEDLGSSIIEDNESRTNMDHDSSSTKDRKSRPMKDPDSEPTTDPEARTAHVPAAISFEKSSTSSGSYNKNKTRLGSVVEVPDVQDSEAMDEDFGGSSVEANGRQGSNSISGILRGDARLVLLMTFVSYFLVRKRKGTML</sequence>
<dbReference type="InterPro" id="IPR032675">
    <property type="entry name" value="LRR_dom_sf"/>
</dbReference>
<keyword evidence="3" id="KW-1185">Reference proteome</keyword>
<reference evidence="2 3" key="1">
    <citation type="journal article" date="2022" name="Nat. Ecol. Evol.">
        <title>A masculinizing supergene underlies an exaggerated male reproductive morph in a spider.</title>
        <authorList>
            <person name="Hendrickx F."/>
            <person name="De Corte Z."/>
            <person name="Sonet G."/>
            <person name="Van Belleghem S.M."/>
            <person name="Kostlbacher S."/>
            <person name="Vangestel C."/>
        </authorList>
    </citation>
    <scope>NUCLEOTIDE SEQUENCE [LARGE SCALE GENOMIC DNA]</scope>
    <source>
        <strain evidence="2">W744_W776</strain>
    </source>
</reference>
<proteinExistence type="predicted"/>
<feature type="compositionally biased region" description="Basic and acidic residues" evidence="1">
    <location>
        <begin position="87"/>
        <end position="112"/>
    </location>
</feature>
<evidence type="ECO:0000313" key="3">
    <source>
        <dbReference type="Proteomes" id="UP000827092"/>
    </source>
</evidence>
<dbReference type="Proteomes" id="UP000827092">
    <property type="component" value="Unassembled WGS sequence"/>
</dbReference>
<protein>
    <recommendedName>
        <fullName evidence="4">Connectin</fullName>
    </recommendedName>
</protein>
<evidence type="ECO:0000256" key="1">
    <source>
        <dbReference type="SAM" id="MobiDB-lite"/>
    </source>
</evidence>
<evidence type="ECO:0000313" key="2">
    <source>
        <dbReference type="EMBL" id="KAG8187865.1"/>
    </source>
</evidence>